<dbReference type="SUPFAM" id="SSF50447">
    <property type="entry name" value="Translation proteins"/>
    <property type="match status" value="1"/>
</dbReference>
<dbReference type="Gene3D" id="2.40.10.190">
    <property type="entry name" value="translation elongation factor selb, chain A, domain 4"/>
    <property type="match status" value="1"/>
</dbReference>
<dbReference type="EMBL" id="LGRX02007446">
    <property type="protein sequence ID" value="KAK3274996.1"/>
    <property type="molecule type" value="Genomic_DNA"/>
</dbReference>
<dbReference type="GO" id="GO:0006412">
    <property type="term" value="P:translation"/>
    <property type="evidence" value="ECO:0007669"/>
    <property type="project" value="InterPro"/>
</dbReference>
<comment type="caution">
    <text evidence="4">The sequence shown here is derived from an EMBL/GenBank/DDBJ whole genome shotgun (WGS) entry which is preliminary data.</text>
</comment>
<evidence type="ECO:0000313" key="4">
    <source>
        <dbReference type="EMBL" id="KAK3274996.1"/>
    </source>
</evidence>
<comment type="similarity">
    <text evidence="1">Belongs to the eukaryotic ribosomal protein eL33 family.</text>
</comment>
<protein>
    <submittedName>
        <fullName evidence="4">60S ribosomal protein L33</fullName>
    </submittedName>
</protein>
<dbReference type="InterPro" id="IPR001780">
    <property type="entry name" value="Ribosomal_eL33"/>
</dbReference>
<accession>A0AAE0L7I6</accession>
<dbReference type="GO" id="GO:0005840">
    <property type="term" value="C:ribosome"/>
    <property type="evidence" value="ECO:0007669"/>
    <property type="project" value="UniProtKB-KW"/>
</dbReference>
<gene>
    <name evidence="4" type="ORF">CYMTET_16847</name>
</gene>
<dbReference type="GO" id="GO:1990904">
    <property type="term" value="C:ribonucleoprotein complex"/>
    <property type="evidence" value="ECO:0007669"/>
    <property type="project" value="UniProtKB-KW"/>
</dbReference>
<dbReference type="GO" id="GO:0003735">
    <property type="term" value="F:structural constituent of ribosome"/>
    <property type="evidence" value="ECO:0007669"/>
    <property type="project" value="InterPro"/>
</dbReference>
<keyword evidence="2 4" id="KW-0689">Ribosomal protein</keyword>
<dbReference type="FunFam" id="2.40.10.190:FF:000001">
    <property type="entry name" value="60S ribosomal protein L35a"/>
    <property type="match status" value="1"/>
</dbReference>
<evidence type="ECO:0000256" key="1">
    <source>
        <dbReference type="ARBA" id="ARBA00009269"/>
    </source>
</evidence>
<keyword evidence="5" id="KW-1185">Reference proteome</keyword>
<dbReference type="InterPro" id="IPR009000">
    <property type="entry name" value="Transl_B-barrel_sf"/>
</dbReference>
<evidence type="ECO:0000313" key="5">
    <source>
        <dbReference type="Proteomes" id="UP001190700"/>
    </source>
</evidence>
<evidence type="ECO:0000256" key="3">
    <source>
        <dbReference type="ARBA" id="ARBA00023274"/>
    </source>
</evidence>
<dbReference type="AlphaFoldDB" id="A0AAE0L7I6"/>
<dbReference type="Proteomes" id="UP001190700">
    <property type="component" value="Unassembled WGS sequence"/>
</dbReference>
<keyword evidence="3" id="KW-0687">Ribonucleoprotein</keyword>
<dbReference type="PANTHER" id="PTHR10902">
    <property type="entry name" value="60S RIBOSOMAL PROTEIN L35A"/>
    <property type="match status" value="1"/>
</dbReference>
<dbReference type="Pfam" id="PF01247">
    <property type="entry name" value="Ribosomal_L35Ae"/>
    <property type="match status" value="1"/>
</dbReference>
<dbReference type="InterPro" id="IPR018266">
    <property type="entry name" value="Ribosomal_eL33_CS"/>
</dbReference>
<evidence type="ECO:0000256" key="2">
    <source>
        <dbReference type="ARBA" id="ARBA00022980"/>
    </source>
</evidence>
<name>A0AAE0L7I6_9CHLO</name>
<reference evidence="4 5" key="1">
    <citation type="journal article" date="2015" name="Genome Biol. Evol.">
        <title>Comparative Genomics of a Bacterivorous Green Alga Reveals Evolutionary Causalities and Consequences of Phago-Mixotrophic Mode of Nutrition.</title>
        <authorList>
            <person name="Burns J.A."/>
            <person name="Paasch A."/>
            <person name="Narechania A."/>
            <person name="Kim E."/>
        </authorList>
    </citation>
    <scope>NUCLEOTIDE SEQUENCE [LARGE SCALE GENOMIC DNA]</scope>
    <source>
        <strain evidence="4 5">PLY_AMNH</strain>
    </source>
</reference>
<organism evidence="4 5">
    <name type="scientific">Cymbomonas tetramitiformis</name>
    <dbReference type="NCBI Taxonomy" id="36881"/>
    <lineage>
        <taxon>Eukaryota</taxon>
        <taxon>Viridiplantae</taxon>
        <taxon>Chlorophyta</taxon>
        <taxon>Pyramimonadophyceae</taxon>
        <taxon>Pyramimonadales</taxon>
        <taxon>Pyramimonadaceae</taxon>
        <taxon>Cymbomonas</taxon>
    </lineage>
</organism>
<proteinExistence type="inferred from homology"/>
<sequence>MGQEKVRLYVRGLFVGFKRSKSAQYEHTALIKLENVNCGEDVDYYLGKKLAYVYKAKTKKMGTNYRCIWGKVCRKHGNSGIVRAKFRRNLPPKAIGAKVRCMLYPSRV</sequence>
<dbReference type="InterPro" id="IPR038661">
    <property type="entry name" value="Ribosomal_eL33_sf"/>
</dbReference>
<dbReference type="PROSITE" id="PS01105">
    <property type="entry name" value="RIBOSOMAL_L35AE"/>
    <property type="match status" value="1"/>
</dbReference>
<dbReference type="HAMAP" id="MF_00573">
    <property type="entry name" value="Ribosomal_eL33"/>
    <property type="match status" value="1"/>
</dbReference>